<organism evidence="1 2">
    <name type="scientific">Faecalispora sporosphaeroides</name>
    <dbReference type="NCBI Taxonomy" id="1549"/>
    <lineage>
        <taxon>Bacteria</taxon>
        <taxon>Bacillati</taxon>
        <taxon>Bacillota</taxon>
        <taxon>Clostridia</taxon>
        <taxon>Eubacteriales</taxon>
        <taxon>Oscillospiraceae</taxon>
        <taxon>Faecalispora</taxon>
    </lineage>
</organism>
<evidence type="ECO:0000313" key="2">
    <source>
        <dbReference type="Proteomes" id="UP000754750"/>
    </source>
</evidence>
<evidence type="ECO:0000313" key="1">
    <source>
        <dbReference type="EMBL" id="MBE6834079.1"/>
    </source>
</evidence>
<name>A0A928KTN1_9FIRM</name>
<reference evidence="1" key="1">
    <citation type="submission" date="2019-04" db="EMBL/GenBank/DDBJ databases">
        <title>Evolution of Biomass-Degrading Anaerobic Consortia Revealed by Metagenomics.</title>
        <authorList>
            <person name="Peng X."/>
        </authorList>
    </citation>
    <scope>NUCLEOTIDE SEQUENCE</scope>
    <source>
        <strain evidence="1">SIG551</strain>
    </source>
</reference>
<sequence length="148" mass="16019">MKKKKAAVLVCVTGQRDCDRLIRVGKKLAEEQALPMQVLCVQPQSAGYGTCSEELEYLYQTAREAGAEMTIIFQDDSPLVAAGFIRQIGAVHVVTGMAGFASTGFIEVLHSIVPRIPISMVSKEGVVYNMYPVDYKSQNGQAVSAVCT</sequence>
<gene>
    <name evidence="1" type="ORF">E7512_10990</name>
</gene>
<comment type="caution">
    <text evidence="1">The sequence shown here is derived from an EMBL/GenBank/DDBJ whole genome shotgun (WGS) entry which is preliminary data.</text>
</comment>
<dbReference type="EMBL" id="SVNY01000005">
    <property type="protein sequence ID" value="MBE6834079.1"/>
    <property type="molecule type" value="Genomic_DNA"/>
</dbReference>
<dbReference type="Proteomes" id="UP000754750">
    <property type="component" value="Unassembled WGS sequence"/>
</dbReference>
<dbReference type="AlphaFoldDB" id="A0A928KTN1"/>
<dbReference type="RefSeq" id="WP_020072114.1">
    <property type="nucleotide sequence ID" value="NZ_SVNY01000005.1"/>
</dbReference>
<accession>A0A928KTN1</accession>
<proteinExistence type="predicted"/>
<protein>
    <submittedName>
        <fullName evidence="1">Uncharacterized protein</fullName>
    </submittedName>
</protein>